<keyword evidence="2" id="KW-1133">Transmembrane helix</keyword>
<dbReference type="SUPFAM" id="SSF54211">
    <property type="entry name" value="Ribosomal protein S5 domain 2-like"/>
    <property type="match status" value="1"/>
</dbReference>
<organism evidence="4 5">
    <name type="scientific">Fervidicoccus fontis (strain DSM 19380 / JCM 18336 / VKM B-2539 / Kam940)</name>
    <dbReference type="NCBI Taxonomy" id="1163730"/>
    <lineage>
        <taxon>Archaea</taxon>
        <taxon>Thermoproteota</taxon>
        <taxon>Thermoprotei</taxon>
        <taxon>Fervidicoccales</taxon>
        <taxon>Fervidicoccaceae</taxon>
        <taxon>Fervidicoccus</taxon>
    </lineage>
</organism>
<feature type="domain" description="Lon proteolytic" evidence="3">
    <location>
        <begin position="56"/>
        <end position="244"/>
    </location>
</feature>
<dbReference type="EMBL" id="CP003423">
    <property type="protein sequence ID" value="AFH42322.1"/>
    <property type="molecule type" value="Genomic_DNA"/>
</dbReference>
<reference evidence="4 5" key="2">
    <citation type="journal article" date="2014" name="Extremophiles">
        <title>Analysis of the complete genome of Fervidococcus fontis confirms the distinct phylogenetic position of the order Fervidicoccales and suggests its environmental function.</title>
        <authorList>
            <person name="Lebedinsky A.V."/>
            <person name="Mardanov A.V."/>
            <person name="Kublanov I.V."/>
            <person name="Gumerov V.M."/>
            <person name="Beletsky A.V."/>
            <person name="Perevalova A.A."/>
            <person name="Bidzhieva S.Kh."/>
            <person name="Bonch-Osmolovskaya E.A."/>
            <person name="Skryabin K.G."/>
            <person name="Ravin N.V."/>
        </authorList>
    </citation>
    <scope>NUCLEOTIDE SEQUENCE [LARGE SCALE GENOMIC DNA]</scope>
    <source>
        <strain evidence="5">DSM 19380 / VKM B-2539 / Kam940</strain>
    </source>
</reference>
<evidence type="ECO:0000313" key="4">
    <source>
        <dbReference type="EMBL" id="AFH42322.1"/>
    </source>
</evidence>
<dbReference type="InParanoid" id="I0A015"/>
<dbReference type="PANTHER" id="PTHR10046">
    <property type="entry name" value="ATP DEPENDENT LON PROTEASE FAMILY MEMBER"/>
    <property type="match status" value="1"/>
</dbReference>
<dbReference type="Proteomes" id="UP000007391">
    <property type="component" value="Chromosome"/>
</dbReference>
<dbReference type="Gene3D" id="3.30.230.10">
    <property type="match status" value="1"/>
</dbReference>
<dbReference type="AlphaFoldDB" id="I0A015"/>
<dbReference type="PROSITE" id="PS51786">
    <property type="entry name" value="LON_PROTEOLYTIC"/>
    <property type="match status" value="1"/>
</dbReference>
<name>I0A015_FERFK</name>
<reference evidence="5" key="1">
    <citation type="submission" date="2012-03" db="EMBL/GenBank/DDBJ databases">
        <title>Fervidicoccus fontis complete genome analysis confirms its distinct phylogenetic position and predicts its environmental function.</title>
        <authorList>
            <person name="Lebedinsky A.V."/>
            <person name="Mardanov A.V."/>
            <person name="Gumerov V.M."/>
            <person name="Beletsky A.V."/>
            <person name="Kublanov I.V."/>
            <person name="Perevalova A.A."/>
            <person name="Bonch-Osmolovskaya E.A."/>
            <person name="Ravin N.V."/>
            <person name="Skryabin K.G."/>
        </authorList>
    </citation>
    <scope>NUCLEOTIDE SEQUENCE [LARGE SCALE GENOMIC DNA]</scope>
    <source>
        <strain evidence="5">DSM 19380 / VKM B-2539 / Kam940</strain>
    </source>
</reference>
<protein>
    <submittedName>
        <fullName evidence="4">Serine protease-like protein</fullName>
    </submittedName>
</protein>
<gene>
    <name evidence="4" type="ordered locus">FFONT_0332</name>
</gene>
<dbReference type="eggNOG" id="arCOG01937">
    <property type="taxonomic scope" value="Archaea"/>
</dbReference>
<dbReference type="PRINTS" id="PR00830">
    <property type="entry name" value="ENDOLAPTASE"/>
</dbReference>
<keyword evidence="2" id="KW-0812">Transmembrane</keyword>
<comment type="subcellular location">
    <subcellularLocation>
        <location evidence="1">Membrane</location>
        <topology evidence="1">Multi-pass membrane protein</topology>
    </subcellularLocation>
</comment>
<dbReference type="GO" id="GO:0005524">
    <property type="term" value="F:ATP binding"/>
    <property type="evidence" value="ECO:0007669"/>
    <property type="project" value="InterPro"/>
</dbReference>
<dbReference type="GO" id="GO:0006508">
    <property type="term" value="P:proteolysis"/>
    <property type="evidence" value="ECO:0007669"/>
    <property type="project" value="UniProtKB-KW"/>
</dbReference>
<dbReference type="InterPro" id="IPR020568">
    <property type="entry name" value="Ribosomal_Su5_D2-typ_SF"/>
</dbReference>
<keyword evidence="4" id="KW-0378">Hydrolase</keyword>
<dbReference type="Pfam" id="PF05362">
    <property type="entry name" value="Lon_C"/>
    <property type="match status" value="1"/>
</dbReference>
<dbReference type="GO" id="GO:0030163">
    <property type="term" value="P:protein catabolic process"/>
    <property type="evidence" value="ECO:0007669"/>
    <property type="project" value="InterPro"/>
</dbReference>
<evidence type="ECO:0000256" key="2">
    <source>
        <dbReference type="SAM" id="Phobius"/>
    </source>
</evidence>
<dbReference type="KEGG" id="ffo:FFONT_0332"/>
<accession>I0A015</accession>
<dbReference type="MEROPS" id="S16.A12"/>
<sequence>MTRVIFLNFFEKAFGIVILLFISLNSSILIPNASSIETFNYNYLTKVSLPALAVTSSNTGVVTNLTVTVAYPGTGEVYFSADPATEIDTQSAARIAVLVATSILGIDYKKYDYFISIKSPSYIVGGPSAGAIMTIGIISALLNLTPNTNVAMTGMINPDGTIGPVGGIPEKLQAAAEAGYKIFLIPVGQEIVTEEKTVEQSTPFGTIIRYVPQQINVTELGEKLGVKVIEVSTIQQAMTYFFNNVTLQPGYFGFNLTFPPEVVQYFYNWKAQLEQIYNITMKQVTDLLKSGVYSSNLISYVNQYINTSTSLYSNAQILWSNKQYYSALSNIYQSDIILDGLYIILTTSTNQTNIFTYITQINQTYNSLLSEIKKVNITTITGMEGYIASLDRLNTANQSLNAAASSVVSYYNPSQMTYVYTLQDPFDLAIANMSVISARNWLSLSNVSSEPITSSTLYYVADYYTQYAKSVYTYYQSLANDVGVSTDLDLISNECNNALNYFYSGDYPAAIYYSIEVIATSTKDIHVIFDTDMLEYIIAEINNAANILNNSSYKSLISIAYLQQVQNLLSQYNQTKDSSYLTSAISLAVESSIYASLFSMLSGINMSNITIQTQPQTLSTTGSQTSSSTMSTTMIPNAYIILIIVIVIIVFVIAGAYALNKKKEKEPSST</sequence>
<keyword evidence="4" id="KW-0645">Protease</keyword>
<dbReference type="STRING" id="1163730.FFONT_0332"/>
<feature type="transmembrane region" description="Helical" evidence="2">
    <location>
        <begin position="638"/>
        <end position="659"/>
    </location>
</feature>
<proteinExistence type="predicted"/>
<dbReference type="GO" id="GO:0016020">
    <property type="term" value="C:membrane"/>
    <property type="evidence" value="ECO:0007669"/>
    <property type="project" value="UniProtKB-SubCell"/>
</dbReference>
<keyword evidence="2" id="KW-0472">Membrane</keyword>
<evidence type="ECO:0000256" key="1">
    <source>
        <dbReference type="ARBA" id="ARBA00004141"/>
    </source>
</evidence>
<evidence type="ECO:0000313" key="5">
    <source>
        <dbReference type="Proteomes" id="UP000007391"/>
    </source>
</evidence>
<dbReference type="InterPro" id="IPR014721">
    <property type="entry name" value="Ribsml_uS5_D2-typ_fold_subgr"/>
</dbReference>
<dbReference type="GO" id="GO:0004252">
    <property type="term" value="F:serine-type endopeptidase activity"/>
    <property type="evidence" value="ECO:0007669"/>
    <property type="project" value="InterPro"/>
</dbReference>
<evidence type="ECO:0000259" key="3">
    <source>
        <dbReference type="PROSITE" id="PS51786"/>
    </source>
</evidence>
<dbReference type="InterPro" id="IPR027065">
    <property type="entry name" value="Lon_Prtase"/>
</dbReference>
<dbReference type="GO" id="GO:0004176">
    <property type="term" value="F:ATP-dependent peptidase activity"/>
    <property type="evidence" value="ECO:0007669"/>
    <property type="project" value="InterPro"/>
</dbReference>
<dbReference type="HOGENOM" id="CLU_027628_0_0_2"/>
<keyword evidence="5" id="KW-1185">Reference proteome</keyword>
<dbReference type="InterPro" id="IPR008269">
    <property type="entry name" value="Lon_proteolytic"/>
</dbReference>